<evidence type="ECO:0000256" key="2">
    <source>
        <dbReference type="SAM" id="MobiDB-lite"/>
    </source>
</evidence>
<proteinExistence type="predicted"/>
<dbReference type="OrthoDB" id="1720422at2759"/>
<dbReference type="PANTHER" id="PTHR43364">
    <property type="entry name" value="NADH-SPECIFIC METHYLGLYOXAL REDUCTASE-RELATED"/>
    <property type="match status" value="1"/>
</dbReference>
<dbReference type="PANTHER" id="PTHR43364:SF9">
    <property type="entry name" value="OXIDOREDUCTASE"/>
    <property type="match status" value="1"/>
</dbReference>
<dbReference type="InterPro" id="IPR036812">
    <property type="entry name" value="NAD(P)_OxRdtase_dom_sf"/>
</dbReference>
<gene>
    <name evidence="4" type="ORF">ARMOST_18383</name>
</gene>
<name>A0A284S1P8_ARMOS</name>
<sequence>MAELQFQSEGSSFPQYIPSYGDSQSIGHHYFGNSVRDFNLNVPIRHNPGVPTTVQLPSHSYPHDSPDAPPFLPACGTTAMNDHLYMNSAGPSETHSRQAYLPRQPGPHYDSEPLGDWTDFGAFDYNAWFSEQQVVGSSTFTTDTVERTLVYRSTTPRGSSNLSRYHPYAGYKPNNQGLDECSLFRTGFDASYSASSSQHLFESTDGSSEPELPLLWRAFRPRVSDLCDPEDHLASEGSNTKQRDSHSDAGTITVSPLPSDHLDEAVTQKWQEFLPSNLQTEHVVEAFVISTDSAICYERDVDTDIHSCPLGCRRKFNGNSFRKHFSKFHPELNATSGNFYCTVKSHPKGSLPFRNARVPSLSSSVNPVIFTMVTLKPTPVEYRQLGSSGLRVSVPILGAMSFGSPKWLDWILDEEHSLPILKAAWDEGINTIDTANAYSNGESERIIGVFMEKVSRSLSIPILSWLNYGVEQYQVPREEIIIATKCHRIVGKAMTIRGKLSDHLKKTRDYVNQWGLSRAAIFNAVEASLVRLKTNYIDLLQIHRYDDLTPPEETMKALHDLVQSGKVRYIGASSMPVWKFALLNEVARRNGWTTFVSMQCEYSLLYREEEREMFDYCKYHGIGIIPWAPVAGGYLTRSVDESTKRSESGGFPRPKLTEVDKIIIGRVEEVAKRCGVSMAQVALAWVSSKVVSPIVGISSIKRLEENIVGVGKALSEEDIQYLEDAYIPKCLHSYE</sequence>
<dbReference type="SUPFAM" id="SSF51430">
    <property type="entry name" value="NAD(P)-linked oxidoreductase"/>
    <property type="match status" value="1"/>
</dbReference>
<feature type="region of interest" description="Disordered" evidence="2">
    <location>
        <begin position="229"/>
        <end position="258"/>
    </location>
</feature>
<feature type="domain" description="NADP-dependent oxidoreductase" evidence="3">
    <location>
        <begin position="396"/>
        <end position="726"/>
    </location>
</feature>
<dbReference type="STRING" id="47428.A0A284S1P8"/>
<dbReference type="Gene3D" id="3.20.20.100">
    <property type="entry name" value="NADP-dependent oxidoreductase domain"/>
    <property type="match status" value="1"/>
</dbReference>
<dbReference type="AlphaFoldDB" id="A0A284S1P8"/>
<dbReference type="Pfam" id="PF00248">
    <property type="entry name" value="Aldo_ket_red"/>
    <property type="match status" value="1"/>
</dbReference>
<dbReference type="Proteomes" id="UP000219338">
    <property type="component" value="Unassembled WGS sequence"/>
</dbReference>
<evidence type="ECO:0000313" key="5">
    <source>
        <dbReference type="Proteomes" id="UP000219338"/>
    </source>
</evidence>
<protein>
    <recommendedName>
        <fullName evidence="3">NADP-dependent oxidoreductase domain-containing protein</fullName>
    </recommendedName>
</protein>
<evidence type="ECO:0000259" key="3">
    <source>
        <dbReference type="Pfam" id="PF00248"/>
    </source>
</evidence>
<organism evidence="4 5">
    <name type="scientific">Armillaria ostoyae</name>
    <name type="common">Armillaria root rot fungus</name>
    <dbReference type="NCBI Taxonomy" id="47428"/>
    <lineage>
        <taxon>Eukaryota</taxon>
        <taxon>Fungi</taxon>
        <taxon>Dikarya</taxon>
        <taxon>Basidiomycota</taxon>
        <taxon>Agaricomycotina</taxon>
        <taxon>Agaricomycetes</taxon>
        <taxon>Agaricomycetidae</taxon>
        <taxon>Agaricales</taxon>
        <taxon>Marasmiineae</taxon>
        <taxon>Physalacriaceae</taxon>
        <taxon>Armillaria</taxon>
    </lineage>
</organism>
<reference evidence="5" key="1">
    <citation type="journal article" date="2017" name="Nat. Ecol. Evol.">
        <title>Genome expansion and lineage-specific genetic innovations in the forest pathogenic fungi Armillaria.</title>
        <authorList>
            <person name="Sipos G."/>
            <person name="Prasanna A.N."/>
            <person name="Walter M.C."/>
            <person name="O'Connor E."/>
            <person name="Balint B."/>
            <person name="Krizsan K."/>
            <person name="Kiss B."/>
            <person name="Hess J."/>
            <person name="Varga T."/>
            <person name="Slot J."/>
            <person name="Riley R."/>
            <person name="Boka B."/>
            <person name="Rigling D."/>
            <person name="Barry K."/>
            <person name="Lee J."/>
            <person name="Mihaltcheva S."/>
            <person name="LaButti K."/>
            <person name="Lipzen A."/>
            <person name="Waldron R."/>
            <person name="Moloney N.M."/>
            <person name="Sperisen C."/>
            <person name="Kredics L."/>
            <person name="Vagvoelgyi C."/>
            <person name="Patrignani A."/>
            <person name="Fitzpatrick D."/>
            <person name="Nagy I."/>
            <person name="Doyle S."/>
            <person name="Anderson J.B."/>
            <person name="Grigoriev I.V."/>
            <person name="Gueldener U."/>
            <person name="Muensterkoetter M."/>
            <person name="Nagy L.G."/>
        </authorList>
    </citation>
    <scope>NUCLEOTIDE SEQUENCE [LARGE SCALE GENOMIC DNA]</scope>
    <source>
        <strain evidence="5">C18/9</strain>
    </source>
</reference>
<dbReference type="EMBL" id="FUEG01000026">
    <property type="protein sequence ID" value="SJL14907.1"/>
    <property type="molecule type" value="Genomic_DNA"/>
</dbReference>
<dbReference type="InterPro" id="IPR023210">
    <property type="entry name" value="NADP_OxRdtase_dom"/>
</dbReference>
<keyword evidence="5" id="KW-1185">Reference proteome</keyword>
<accession>A0A284S1P8</accession>
<dbReference type="InterPro" id="IPR050523">
    <property type="entry name" value="AKR_Detox_Biosynth"/>
</dbReference>
<keyword evidence="1" id="KW-0521">NADP</keyword>
<evidence type="ECO:0000256" key="1">
    <source>
        <dbReference type="ARBA" id="ARBA00022857"/>
    </source>
</evidence>
<dbReference type="CDD" id="cd19079">
    <property type="entry name" value="AKR_EcYajO-like"/>
    <property type="match status" value="1"/>
</dbReference>
<evidence type="ECO:0000313" key="4">
    <source>
        <dbReference type="EMBL" id="SJL14907.1"/>
    </source>
</evidence>